<dbReference type="RefSeq" id="WP_098702926.1">
    <property type="nucleotide sequence ID" value="NZ_NJGI01000004.1"/>
</dbReference>
<evidence type="ECO:0000313" key="2">
    <source>
        <dbReference type="Proteomes" id="UP000222862"/>
    </source>
</evidence>
<organism evidence="1 2">
    <name type="scientific">Fusobacterium nucleatum subsp. polymorphum</name>
    <name type="common">Fusobacterium polymorphum</name>
    <dbReference type="NCBI Taxonomy" id="76857"/>
    <lineage>
        <taxon>Bacteria</taxon>
        <taxon>Fusobacteriati</taxon>
        <taxon>Fusobacteriota</taxon>
        <taxon>Fusobacteriia</taxon>
        <taxon>Fusobacteriales</taxon>
        <taxon>Fusobacteriaceae</taxon>
        <taxon>Fusobacterium</taxon>
    </lineage>
</organism>
<dbReference type="Proteomes" id="UP000222862">
    <property type="component" value="Unassembled WGS sequence"/>
</dbReference>
<accession>A0A2B7YJQ1</accession>
<name>A0A2B7YJQ1_FUSNP</name>
<gene>
    <name evidence="1" type="ORF">RN96_07105</name>
</gene>
<evidence type="ECO:0000313" key="1">
    <source>
        <dbReference type="EMBL" id="PGH20857.1"/>
    </source>
</evidence>
<proteinExistence type="predicted"/>
<sequence>MEMIEKGILRWYCFKEYQIKNEYRDKEITLKLFDYNINFDEWDIKIDNSFLIITKTNVWMFDNKKGIAKVPINRIRICLIDKNGKKYKYLYSFLKIKKYLQKPLSLMKILKILNIKEKLKTKENELYICYFIQCDPL</sequence>
<comment type="caution">
    <text evidence="1">The sequence shown here is derived from an EMBL/GenBank/DDBJ whole genome shotgun (WGS) entry which is preliminary data.</text>
</comment>
<protein>
    <submittedName>
        <fullName evidence="1">Uncharacterized protein</fullName>
    </submittedName>
</protein>
<reference evidence="1 2" key="1">
    <citation type="submission" date="2017-06" db="EMBL/GenBank/DDBJ databases">
        <title>Genome sequencing of Fusobacterium nucleatum subsp. polymorphum KCOM 1232 (=ChDC F37).</title>
        <authorList>
            <person name="Kook J.-K."/>
            <person name="Park S.-N."/>
            <person name="Lim Y.K."/>
            <person name="Roh H."/>
        </authorList>
    </citation>
    <scope>NUCLEOTIDE SEQUENCE [LARGE SCALE GENOMIC DNA]</scope>
    <source>
        <strain evidence="2">KCOM 1232 ( ChDC F37)</strain>
    </source>
</reference>
<dbReference type="AlphaFoldDB" id="A0A2B7YJQ1"/>
<dbReference type="EMBL" id="NJGI01000004">
    <property type="protein sequence ID" value="PGH20857.1"/>
    <property type="molecule type" value="Genomic_DNA"/>
</dbReference>